<sequence>MKISKRSLHYRFLNRVSDYTPPRDLCRYMRNLVGWLFIWIVAIPSAIIGMIELVWLAVIGAQAFDALLDAYNVGNMGRAYLGCTMFIGFLAWIALVFGSFCWIADKISQRSQKREYVSGNDYEKKPSLLSEWWKAHKENVCLIIEFTE</sequence>
<accession>A0A0F9IN81</accession>
<feature type="transmembrane region" description="Helical" evidence="1">
    <location>
        <begin position="79"/>
        <end position="104"/>
    </location>
</feature>
<proteinExistence type="predicted"/>
<organism evidence="2">
    <name type="scientific">marine sediment metagenome</name>
    <dbReference type="NCBI Taxonomy" id="412755"/>
    <lineage>
        <taxon>unclassified sequences</taxon>
        <taxon>metagenomes</taxon>
        <taxon>ecological metagenomes</taxon>
    </lineage>
</organism>
<name>A0A0F9IN81_9ZZZZ</name>
<keyword evidence="1" id="KW-0472">Membrane</keyword>
<dbReference type="EMBL" id="LAZR01013586">
    <property type="protein sequence ID" value="KKM21274.1"/>
    <property type="molecule type" value="Genomic_DNA"/>
</dbReference>
<keyword evidence="1" id="KW-0812">Transmembrane</keyword>
<evidence type="ECO:0000256" key="1">
    <source>
        <dbReference type="SAM" id="Phobius"/>
    </source>
</evidence>
<dbReference type="AlphaFoldDB" id="A0A0F9IN81"/>
<comment type="caution">
    <text evidence="2">The sequence shown here is derived from an EMBL/GenBank/DDBJ whole genome shotgun (WGS) entry which is preliminary data.</text>
</comment>
<evidence type="ECO:0000313" key="2">
    <source>
        <dbReference type="EMBL" id="KKM21274.1"/>
    </source>
</evidence>
<gene>
    <name evidence="2" type="ORF">LCGC14_1637180</name>
</gene>
<reference evidence="2" key="1">
    <citation type="journal article" date="2015" name="Nature">
        <title>Complex archaea that bridge the gap between prokaryotes and eukaryotes.</title>
        <authorList>
            <person name="Spang A."/>
            <person name="Saw J.H."/>
            <person name="Jorgensen S.L."/>
            <person name="Zaremba-Niedzwiedzka K."/>
            <person name="Martijn J."/>
            <person name="Lind A.E."/>
            <person name="van Eijk R."/>
            <person name="Schleper C."/>
            <person name="Guy L."/>
            <person name="Ettema T.J."/>
        </authorList>
    </citation>
    <scope>NUCLEOTIDE SEQUENCE</scope>
</reference>
<keyword evidence="1" id="KW-1133">Transmembrane helix</keyword>
<protein>
    <submittedName>
        <fullName evidence="2">Uncharacterized protein</fullName>
    </submittedName>
</protein>
<feature type="transmembrane region" description="Helical" evidence="1">
    <location>
        <begin position="32"/>
        <end position="59"/>
    </location>
</feature>